<gene>
    <name evidence="3" type="primary">PLEST002902</name>
    <name evidence="3" type="ORF">PLESTB_001049100</name>
</gene>
<evidence type="ECO:0000313" key="4">
    <source>
        <dbReference type="Proteomes" id="UP001165080"/>
    </source>
</evidence>
<evidence type="ECO:0000256" key="2">
    <source>
        <dbReference type="SAM" id="Phobius"/>
    </source>
</evidence>
<keyword evidence="2" id="KW-1133">Transmembrane helix</keyword>
<reference evidence="3 4" key="1">
    <citation type="journal article" date="2023" name="Commun. Biol.">
        <title>Reorganization of the ancestral sex-determining regions during the evolution of trioecy in Pleodorina starrii.</title>
        <authorList>
            <person name="Takahashi K."/>
            <person name="Suzuki S."/>
            <person name="Kawai-Toyooka H."/>
            <person name="Yamamoto K."/>
            <person name="Hamaji T."/>
            <person name="Ootsuki R."/>
            <person name="Yamaguchi H."/>
            <person name="Kawachi M."/>
            <person name="Higashiyama T."/>
            <person name="Nozaki H."/>
        </authorList>
    </citation>
    <scope>NUCLEOTIDE SEQUENCE [LARGE SCALE GENOMIC DNA]</scope>
    <source>
        <strain evidence="3 4">NIES-4479</strain>
    </source>
</reference>
<feature type="transmembrane region" description="Helical" evidence="2">
    <location>
        <begin position="92"/>
        <end position="113"/>
    </location>
</feature>
<accession>A0A9W6BPS2</accession>
<comment type="caution">
    <text evidence="3">The sequence shown here is derived from an EMBL/GenBank/DDBJ whole genome shotgun (WGS) entry which is preliminary data.</text>
</comment>
<name>A0A9W6BPS2_9CHLO</name>
<organism evidence="3 4">
    <name type="scientific">Pleodorina starrii</name>
    <dbReference type="NCBI Taxonomy" id="330485"/>
    <lineage>
        <taxon>Eukaryota</taxon>
        <taxon>Viridiplantae</taxon>
        <taxon>Chlorophyta</taxon>
        <taxon>core chlorophytes</taxon>
        <taxon>Chlorophyceae</taxon>
        <taxon>CS clade</taxon>
        <taxon>Chlamydomonadales</taxon>
        <taxon>Volvocaceae</taxon>
        <taxon>Pleodorina</taxon>
    </lineage>
</organism>
<sequence length="703" mass="69525">MRSAAAEGLPQSFAGGDGGGRAGAAGAAPAAAAAAAAAPAPTDPRVTGPHGRPQEAPVWGKYMRTAQWVLALVALSLAAAEDGGSSLAPFRYLLAVTVMTLVFILAVGVLEWLNRLRHLALTINIVFDSVWILICATAAISSAAALGLRRELRLHCLDDNDCAKLKAATSLVFGLALLSGLSLLYEVLLWRAGHSGLDPTSRIALALDIMRVRKKSAVQIVQPVTTVGRKASGGEALSPAELGTGGGGGGGRLAAAATALRSALGRKGTAPSPAGPAAEATAPSPSGYAGGAGGAAAAAAAPPPTQPPWMAALDEVDLPGMYGNGGALAQAGRLTSTLRVREAAWLAKSFLAVRAAQLGLAVGVIAALTSLPGYSHTPAYGFLVATEALGLAAAALLGGWQAARALAGRAGAGAGASASTCRRFAAAGTQAYLIACALSDLLLWALIACAATAAAAVSTLPCARVTTSHGAAVYGVVHPGCSSHDRAAAALGLLSAPVWMAAAALSLATAHEGFRTLALLRRQQSQRREAAVLMNTTSASTIGGGGDGRGGQRASSGGGGGGYAGSSGESSGGEYGATAGGGGERLGPVSDTGLGHVRYGTVPPSWPGQAKRSGGGAATAAAAAAAPPPPTARGVSESAEERWTGIRVPHVSNSTPVLVRGGGRGGGADGGGADVEWGDDGLEVRQERGELHHPRSAAVFTIE</sequence>
<keyword evidence="2" id="KW-0812">Transmembrane</keyword>
<feature type="compositionally biased region" description="Gly residues" evidence="1">
    <location>
        <begin position="542"/>
        <end position="585"/>
    </location>
</feature>
<dbReference type="PANTHER" id="PTHR45725">
    <property type="entry name" value="FORMIN HOMOLOGY 2 FAMILY MEMBER"/>
    <property type="match status" value="1"/>
</dbReference>
<feature type="region of interest" description="Disordered" evidence="1">
    <location>
        <begin position="659"/>
        <end position="678"/>
    </location>
</feature>
<dbReference type="PANTHER" id="PTHR45725:SF18">
    <property type="entry name" value="ORC1-LIKE AAA ATPASE DOMAIN-CONTAINING PROTEIN"/>
    <property type="match status" value="1"/>
</dbReference>
<keyword evidence="4" id="KW-1185">Reference proteome</keyword>
<proteinExistence type="predicted"/>
<feature type="transmembrane region" description="Helical" evidence="2">
    <location>
        <begin position="168"/>
        <end position="188"/>
    </location>
</feature>
<feature type="region of interest" description="Disordered" evidence="1">
    <location>
        <begin position="265"/>
        <end position="286"/>
    </location>
</feature>
<feature type="transmembrane region" description="Helical" evidence="2">
    <location>
        <begin position="351"/>
        <end position="374"/>
    </location>
</feature>
<feature type="region of interest" description="Disordered" evidence="1">
    <location>
        <begin position="534"/>
        <end position="640"/>
    </location>
</feature>
<evidence type="ECO:0000256" key="1">
    <source>
        <dbReference type="SAM" id="MobiDB-lite"/>
    </source>
</evidence>
<dbReference type="Proteomes" id="UP001165080">
    <property type="component" value="Unassembled WGS sequence"/>
</dbReference>
<dbReference type="InterPro" id="IPR051425">
    <property type="entry name" value="Formin_Homology"/>
</dbReference>
<feature type="compositionally biased region" description="Gly residues" evidence="1">
    <location>
        <begin position="660"/>
        <end position="673"/>
    </location>
</feature>
<protein>
    <submittedName>
        <fullName evidence="3">Uncharacterized protein</fullName>
    </submittedName>
</protein>
<evidence type="ECO:0000313" key="3">
    <source>
        <dbReference type="EMBL" id="GLC55959.1"/>
    </source>
</evidence>
<feature type="transmembrane region" description="Helical" evidence="2">
    <location>
        <begin position="380"/>
        <end position="400"/>
    </location>
</feature>
<feature type="transmembrane region" description="Helical" evidence="2">
    <location>
        <begin position="125"/>
        <end position="148"/>
    </location>
</feature>
<feature type="transmembrane region" description="Helical" evidence="2">
    <location>
        <begin position="432"/>
        <end position="457"/>
    </location>
</feature>
<dbReference type="AlphaFoldDB" id="A0A9W6BPS2"/>
<dbReference type="EMBL" id="BRXU01000014">
    <property type="protein sequence ID" value="GLC55959.1"/>
    <property type="molecule type" value="Genomic_DNA"/>
</dbReference>
<keyword evidence="2" id="KW-0472">Membrane</keyword>